<dbReference type="RefSeq" id="WP_088268545.1">
    <property type="nucleotide sequence ID" value="NZ_BMKI01000001.1"/>
</dbReference>
<accession>A0ABQ1NKM0</accession>
<gene>
    <name evidence="1" type="ORF">GCM10011573_06550</name>
</gene>
<dbReference type="Pfam" id="PF22652">
    <property type="entry name" value="DUF7006"/>
    <property type="match status" value="1"/>
</dbReference>
<name>A0ABQ1NKM0_9ENTE</name>
<comment type="caution">
    <text evidence="1">The sequence shown here is derived from an EMBL/GenBank/DDBJ whole genome shotgun (WGS) entry which is preliminary data.</text>
</comment>
<dbReference type="InterPro" id="IPR054275">
    <property type="entry name" value="DUF7006"/>
</dbReference>
<keyword evidence="2" id="KW-1185">Reference proteome</keyword>
<proteinExistence type="predicted"/>
<dbReference type="EMBL" id="BMKI01000001">
    <property type="protein sequence ID" value="GGC79559.1"/>
    <property type="molecule type" value="Genomic_DNA"/>
</dbReference>
<organism evidence="1 2">
    <name type="scientific">Enterococcus wangshanyuanii</name>
    <dbReference type="NCBI Taxonomy" id="2005703"/>
    <lineage>
        <taxon>Bacteria</taxon>
        <taxon>Bacillati</taxon>
        <taxon>Bacillota</taxon>
        <taxon>Bacilli</taxon>
        <taxon>Lactobacillales</taxon>
        <taxon>Enterococcaceae</taxon>
        <taxon>Enterococcus</taxon>
    </lineage>
</organism>
<sequence length="125" mass="15035">MTNDEVERFLKRYMDHYERKFDQIWLKQRYKKMYDYSQALLESLANYQQLATSDQFWLDFVQVIKIDAKLHLLAFVVESAEHSVVEISEEEMIAMIEKDHATYYSENMGFKLNERSSSSLLFLIE</sequence>
<dbReference type="Proteomes" id="UP000630615">
    <property type="component" value="Unassembled WGS sequence"/>
</dbReference>
<reference evidence="2" key="1">
    <citation type="journal article" date="2019" name="Int. J. Syst. Evol. Microbiol.">
        <title>The Global Catalogue of Microorganisms (GCM) 10K type strain sequencing project: providing services to taxonomists for standard genome sequencing and annotation.</title>
        <authorList>
            <consortium name="The Broad Institute Genomics Platform"/>
            <consortium name="The Broad Institute Genome Sequencing Center for Infectious Disease"/>
            <person name="Wu L."/>
            <person name="Ma J."/>
        </authorList>
    </citation>
    <scope>NUCLEOTIDE SEQUENCE [LARGE SCALE GENOMIC DNA]</scope>
    <source>
        <strain evidence="2">CGMCC 1.15942</strain>
    </source>
</reference>
<evidence type="ECO:0000313" key="1">
    <source>
        <dbReference type="EMBL" id="GGC79559.1"/>
    </source>
</evidence>
<protein>
    <submittedName>
        <fullName evidence="1">Uncharacterized protein</fullName>
    </submittedName>
</protein>
<evidence type="ECO:0000313" key="2">
    <source>
        <dbReference type="Proteomes" id="UP000630615"/>
    </source>
</evidence>